<feature type="region of interest" description="Disordered" evidence="1">
    <location>
        <begin position="1"/>
        <end position="20"/>
    </location>
</feature>
<dbReference type="OrthoDB" id="424310at2759"/>
<sequence length="386" mass="44484">MDLAHPTHLPVVRPDGQDEGCQPQMEGQTKMLKEKLVSRLRFEPERTEVLLMVKGRYIVCEPAGSSKKDSSELSSSVKKKYSILRTAVYRPSTEKRNAAEIEEEGICFGKIHPRKHKEERELPACQPTIVSEHETMKLKRNITKVASLMSKNENWKTILPTSSVCKAVQQVFGTSPSSAVYDSSRRTEMQMSVFEPSCHKNICEQPKAERSPKQPMKAKLYSYDKTEPIDDVIMHILRLRGKLGWQTVLPSCECLAREADIARLQKSALMRPLLLEDSGEYIYCLQRNKNNLKVPYNPYDLQAVSTNAAMHNKEYWTITASFVSKFPANRNLGEMEATPVPQWLHERHLYYRLLNLNLFSNFRMKKFFLLWKINARRSKTNKSKSV</sequence>
<dbReference type="RefSeq" id="XP_013029395.2">
    <property type="nucleotide sequence ID" value="XM_013173941.3"/>
</dbReference>
<evidence type="ECO:0000313" key="3">
    <source>
        <dbReference type="Proteomes" id="UP000694521"/>
    </source>
</evidence>
<reference evidence="2" key="2">
    <citation type="submission" date="2025-09" db="UniProtKB">
        <authorList>
            <consortium name="Ensembl"/>
        </authorList>
    </citation>
    <scope>IDENTIFICATION</scope>
</reference>
<evidence type="ECO:0008006" key="4">
    <source>
        <dbReference type="Google" id="ProtNLM"/>
    </source>
</evidence>
<evidence type="ECO:0000313" key="2">
    <source>
        <dbReference type="Ensembl" id="ENSACDP00005003825.1"/>
    </source>
</evidence>
<proteinExistence type="predicted"/>
<evidence type="ECO:0000256" key="1">
    <source>
        <dbReference type="SAM" id="MobiDB-lite"/>
    </source>
</evidence>
<organism evidence="2 3">
    <name type="scientific">Anser cygnoides</name>
    <name type="common">Swan goose</name>
    <dbReference type="NCBI Taxonomy" id="8845"/>
    <lineage>
        <taxon>Eukaryota</taxon>
        <taxon>Metazoa</taxon>
        <taxon>Chordata</taxon>
        <taxon>Craniata</taxon>
        <taxon>Vertebrata</taxon>
        <taxon>Euteleostomi</taxon>
        <taxon>Archelosauria</taxon>
        <taxon>Archosauria</taxon>
        <taxon>Dinosauria</taxon>
        <taxon>Saurischia</taxon>
        <taxon>Theropoda</taxon>
        <taxon>Coelurosauria</taxon>
        <taxon>Aves</taxon>
        <taxon>Neognathae</taxon>
        <taxon>Galloanserae</taxon>
        <taxon>Anseriformes</taxon>
        <taxon>Anatidae</taxon>
        <taxon>Anserinae</taxon>
        <taxon>Anser</taxon>
    </lineage>
</organism>
<gene>
    <name evidence="2" type="primary">DNAH14</name>
</gene>
<dbReference type="Ensembl" id="ENSACDT00005004631.1">
    <property type="protein sequence ID" value="ENSACDP00005003825.1"/>
    <property type="gene ID" value="ENSACDG00005002795.1"/>
</dbReference>
<protein>
    <recommendedName>
        <fullName evidence="4">DYH14 protein</fullName>
    </recommendedName>
</protein>
<name>A0A8B9DBV0_ANSCY</name>
<accession>A0A8B9DBV0</accession>
<dbReference type="GeneID" id="106031542"/>
<keyword evidence="3" id="KW-1185">Reference proteome</keyword>
<dbReference type="AlphaFoldDB" id="A0A8B9DBV0"/>
<dbReference type="Proteomes" id="UP000694521">
    <property type="component" value="Unplaced"/>
</dbReference>
<dbReference type="RefSeq" id="XP_013029394.2">
    <property type="nucleotide sequence ID" value="XM_013173940.3"/>
</dbReference>
<dbReference type="KEGG" id="acyg:106031542"/>
<dbReference type="CTD" id="127602"/>
<reference evidence="2" key="1">
    <citation type="submission" date="2025-08" db="UniProtKB">
        <authorList>
            <consortium name="Ensembl"/>
        </authorList>
    </citation>
    <scope>IDENTIFICATION</scope>
</reference>